<feature type="transmembrane region" description="Helical" evidence="6">
    <location>
        <begin position="20"/>
        <end position="37"/>
    </location>
</feature>
<dbReference type="Pfam" id="PF02361">
    <property type="entry name" value="CbiQ"/>
    <property type="match status" value="1"/>
</dbReference>
<dbReference type="PANTHER" id="PTHR34857">
    <property type="entry name" value="SLL0384 PROTEIN"/>
    <property type="match status" value="1"/>
</dbReference>
<evidence type="ECO:0000256" key="5">
    <source>
        <dbReference type="ARBA" id="ARBA00023136"/>
    </source>
</evidence>
<evidence type="ECO:0000256" key="6">
    <source>
        <dbReference type="SAM" id="Phobius"/>
    </source>
</evidence>
<dbReference type="STRING" id="520764.AN618_06660"/>
<keyword evidence="2" id="KW-1003">Cell membrane</keyword>
<evidence type="ECO:0000256" key="2">
    <source>
        <dbReference type="ARBA" id="ARBA00022475"/>
    </source>
</evidence>
<dbReference type="GO" id="GO:0043190">
    <property type="term" value="C:ATP-binding cassette (ABC) transporter complex"/>
    <property type="evidence" value="ECO:0007669"/>
    <property type="project" value="InterPro"/>
</dbReference>
<reference evidence="7 8" key="1">
    <citation type="submission" date="2015-12" db="EMBL/GenBank/DDBJ databases">
        <title>Draft genome sequnece of Fervidicola ferrireducens strain Y170.</title>
        <authorList>
            <person name="Patel B.K."/>
        </authorList>
    </citation>
    <scope>NUCLEOTIDE SEQUENCE [LARGE SCALE GENOMIC DNA]</scope>
    <source>
        <strain evidence="7 8">Y170</strain>
    </source>
</reference>
<evidence type="ECO:0000313" key="8">
    <source>
        <dbReference type="Proteomes" id="UP000070427"/>
    </source>
</evidence>
<gene>
    <name evidence="7" type="primary">ecfT_1</name>
    <name evidence="7" type="ORF">AN618_06660</name>
</gene>
<keyword evidence="3 6" id="KW-0812">Transmembrane</keyword>
<dbReference type="EMBL" id="LOED01000005">
    <property type="protein sequence ID" value="KXG78047.1"/>
    <property type="molecule type" value="Genomic_DNA"/>
</dbReference>
<dbReference type="InterPro" id="IPR003339">
    <property type="entry name" value="ABC/ECF_trnsptr_transmembrane"/>
</dbReference>
<protein>
    <submittedName>
        <fullName evidence="7">Energy-coupling factor transporter transmembrane protein EcfT</fullName>
    </submittedName>
</protein>
<comment type="caution">
    <text evidence="7">The sequence shown here is derived from an EMBL/GenBank/DDBJ whole genome shotgun (WGS) entry which is preliminary data.</text>
</comment>
<keyword evidence="4 6" id="KW-1133">Transmembrane helix</keyword>
<dbReference type="InterPro" id="IPR012809">
    <property type="entry name" value="ECF_CbiQ"/>
</dbReference>
<sequence>MNSAFYLEEKRSYLFCRLDSRVKLVSAIIYVAVVATIRTWEYLAACLGFYIILLCLTGFPILNSVRRIFVPVLFAGSMSAAAAFANFYAGQLYASVSGAVLFLRALCAIVVLSSVIYSMSFRELVFSLKVLHVPDVLVNLIGFTIRYANILTDELSRMKKARKARGYSKGRNFWHTPTMKVIGQTVAVLFLRSYERSERVYQAMLSRGYGGDIRLLSAPARPGKKDFAFGALVAGVPLFFKVAEMGAFSWIMR</sequence>
<keyword evidence="5 6" id="KW-0472">Membrane</keyword>
<evidence type="ECO:0000256" key="4">
    <source>
        <dbReference type="ARBA" id="ARBA00022989"/>
    </source>
</evidence>
<dbReference type="NCBIfam" id="TIGR02454">
    <property type="entry name" value="ECF_T_CbiQ"/>
    <property type="match status" value="1"/>
</dbReference>
<dbReference type="CDD" id="cd16914">
    <property type="entry name" value="EcfT"/>
    <property type="match status" value="1"/>
</dbReference>
<dbReference type="GO" id="GO:0006824">
    <property type="term" value="P:cobalt ion transport"/>
    <property type="evidence" value="ECO:0007669"/>
    <property type="project" value="InterPro"/>
</dbReference>
<dbReference type="InParanoid" id="A0A140LBX2"/>
<evidence type="ECO:0000313" key="7">
    <source>
        <dbReference type="EMBL" id="KXG78047.1"/>
    </source>
</evidence>
<feature type="transmembrane region" description="Helical" evidence="6">
    <location>
        <begin position="227"/>
        <end position="251"/>
    </location>
</feature>
<dbReference type="PANTHER" id="PTHR34857:SF2">
    <property type="entry name" value="SLL0384 PROTEIN"/>
    <property type="match status" value="1"/>
</dbReference>
<feature type="transmembrane region" description="Helical" evidence="6">
    <location>
        <begin position="68"/>
        <end position="89"/>
    </location>
</feature>
<name>A0A140LBX2_9FIRM</name>
<accession>A0A140LBX2</accession>
<feature type="transmembrane region" description="Helical" evidence="6">
    <location>
        <begin position="42"/>
        <end position="62"/>
    </location>
</feature>
<organism evidence="7 8">
    <name type="scientific">Fervidicola ferrireducens</name>
    <dbReference type="NCBI Taxonomy" id="520764"/>
    <lineage>
        <taxon>Bacteria</taxon>
        <taxon>Bacillati</taxon>
        <taxon>Bacillota</taxon>
        <taxon>Clostridia</taxon>
        <taxon>Thermosediminibacterales</taxon>
        <taxon>Thermosediminibacteraceae</taxon>
        <taxon>Fervidicola</taxon>
    </lineage>
</organism>
<dbReference type="RefSeq" id="WP_187694870.1">
    <property type="nucleotide sequence ID" value="NZ_LOED01000005.1"/>
</dbReference>
<dbReference type="AlphaFoldDB" id="A0A140LBX2"/>
<evidence type="ECO:0000256" key="1">
    <source>
        <dbReference type="ARBA" id="ARBA00004651"/>
    </source>
</evidence>
<feature type="transmembrane region" description="Helical" evidence="6">
    <location>
        <begin position="101"/>
        <end position="119"/>
    </location>
</feature>
<evidence type="ECO:0000256" key="3">
    <source>
        <dbReference type="ARBA" id="ARBA00022692"/>
    </source>
</evidence>
<dbReference type="InterPro" id="IPR051611">
    <property type="entry name" value="ECF_transporter_component"/>
</dbReference>
<proteinExistence type="predicted"/>
<keyword evidence="8" id="KW-1185">Reference proteome</keyword>
<comment type="subcellular location">
    <subcellularLocation>
        <location evidence="1">Cell membrane</location>
        <topology evidence="1">Multi-pass membrane protein</topology>
    </subcellularLocation>
</comment>
<dbReference type="Proteomes" id="UP000070427">
    <property type="component" value="Unassembled WGS sequence"/>
</dbReference>